<dbReference type="InterPro" id="IPR031993">
    <property type="entry name" value="DUF4789"/>
</dbReference>
<accession>A0A6P7FMK3</accession>
<dbReference type="OrthoDB" id="6338576at2759"/>
<feature type="domain" description="DUF4789" evidence="1">
    <location>
        <begin position="51"/>
        <end position="136"/>
    </location>
</feature>
<proteinExistence type="predicted"/>
<dbReference type="PANTHER" id="PTHR21177:SF4">
    <property type="entry name" value="IP06524P"/>
    <property type="match status" value="1"/>
</dbReference>
<dbReference type="KEGG" id="dvv:114331844"/>
<protein>
    <submittedName>
        <fullName evidence="2">Uncharacterized protein LOC114331844</fullName>
    </submittedName>
</protein>
<dbReference type="Pfam" id="PF16033">
    <property type="entry name" value="DUF4789"/>
    <property type="match status" value="1"/>
</dbReference>
<evidence type="ECO:0000313" key="2">
    <source>
        <dbReference type="RefSeq" id="XP_028137321.1"/>
    </source>
</evidence>
<gene>
    <name evidence="2" type="primary">LOC114331844</name>
</gene>
<sequence>MVFKEQLAIQISLIFSLSICTLCQIAFPELPTQRLDSDQTKGRVPLYAPNRCPENQLYYPGYQQHDWICDCGPTYIYYPPKDFCYPAYRQGPCKDGEHLVVLRGEVIPSCNKNPCEEGFARYKGTCYEMGKPNGPCLPIQQGGGIFDVNATTLVVECLKGTDRLSLFNLPKFCMPGSKRDSNGNCRVIYN</sequence>
<name>A0A6P7FMK3_DIAVI</name>
<evidence type="ECO:0000259" key="1">
    <source>
        <dbReference type="Pfam" id="PF16033"/>
    </source>
</evidence>
<dbReference type="InParanoid" id="A0A6P7FMK3"/>
<organism evidence="2">
    <name type="scientific">Diabrotica virgifera virgifera</name>
    <name type="common">western corn rootworm</name>
    <dbReference type="NCBI Taxonomy" id="50390"/>
    <lineage>
        <taxon>Eukaryota</taxon>
        <taxon>Metazoa</taxon>
        <taxon>Ecdysozoa</taxon>
        <taxon>Arthropoda</taxon>
        <taxon>Hexapoda</taxon>
        <taxon>Insecta</taxon>
        <taxon>Pterygota</taxon>
        <taxon>Neoptera</taxon>
        <taxon>Endopterygota</taxon>
        <taxon>Coleoptera</taxon>
        <taxon>Polyphaga</taxon>
        <taxon>Cucujiformia</taxon>
        <taxon>Chrysomeloidea</taxon>
        <taxon>Chrysomelidae</taxon>
        <taxon>Galerucinae</taxon>
        <taxon>Diabroticina</taxon>
        <taxon>Diabroticites</taxon>
        <taxon>Diabrotica</taxon>
    </lineage>
</organism>
<dbReference type="AlphaFoldDB" id="A0A6P7FMK3"/>
<dbReference type="PANTHER" id="PTHR21177">
    <property type="entry name" value="IP06524P-RELATED"/>
    <property type="match status" value="1"/>
</dbReference>
<reference evidence="2" key="1">
    <citation type="submission" date="2025-08" db="UniProtKB">
        <authorList>
            <consortium name="RefSeq"/>
        </authorList>
    </citation>
    <scope>IDENTIFICATION</scope>
</reference>
<dbReference type="RefSeq" id="XP_028137321.1">
    <property type="nucleotide sequence ID" value="XM_028281520.1"/>
</dbReference>